<keyword evidence="3" id="KW-1185">Reference proteome</keyword>
<gene>
    <name evidence="2" type="ORF">XA26_04430</name>
</gene>
<dbReference type="EMBL" id="CP011269">
    <property type="protein sequence ID" value="ALI24304.1"/>
    <property type="molecule type" value="Genomic_DNA"/>
</dbReference>
<evidence type="ECO:0000313" key="3">
    <source>
        <dbReference type="Proteomes" id="UP000057134"/>
    </source>
</evidence>
<accession>A0A0N9XLG7</accession>
<proteinExistence type="predicted"/>
<sequence>MGSVSTGFGGVIGPFGLVRLRALPLRWLQHLRISVRIVVTVIGSPGIPGTHLTSLFGRSLRIPERHWTKPGGPAGPGSTCAPPVSG</sequence>
<reference evidence="2 3" key="1">
    <citation type="journal article" date="2015" name="MBio">
        <title>Enzymatic Degradation of Phenazines Can Generate Energy and Protect Sensitive Organisms from Toxicity.</title>
        <authorList>
            <person name="Costa K.C."/>
            <person name="Bergkessel M."/>
            <person name="Saunders S."/>
            <person name="Korlach J."/>
            <person name="Newman D.K."/>
        </authorList>
    </citation>
    <scope>NUCLEOTIDE SEQUENCE [LARGE SCALE GENOMIC DNA]</scope>
    <source>
        <strain evidence="2 3">CT6</strain>
    </source>
</reference>
<feature type="region of interest" description="Disordered" evidence="1">
    <location>
        <begin position="66"/>
        <end position="86"/>
    </location>
</feature>
<dbReference type="AlphaFoldDB" id="A0A0N9XLG7"/>
<dbReference type="KEGG" id="mft:XA26_04430"/>
<protein>
    <submittedName>
        <fullName evidence="2">Uncharacterized protein</fullName>
    </submittedName>
</protein>
<evidence type="ECO:0000256" key="1">
    <source>
        <dbReference type="SAM" id="MobiDB-lite"/>
    </source>
</evidence>
<evidence type="ECO:0000313" key="2">
    <source>
        <dbReference type="EMBL" id="ALI24304.1"/>
    </source>
</evidence>
<dbReference type="RefSeq" id="WP_054600873.1">
    <property type="nucleotide sequence ID" value="NZ_CP011269.1"/>
</dbReference>
<dbReference type="PATRIC" id="fig|1766.6.peg.436"/>
<organism evidence="2 3">
    <name type="scientific">Mycolicibacterium fortuitum</name>
    <name type="common">Mycobacterium fortuitum</name>
    <dbReference type="NCBI Taxonomy" id="1766"/>
    <lineage>
        <taxon>Bacteria</taxon>
        <taxon>Bacillati</taxon>
        <taxon>Actinomycetota</taxon>
        <taxon>Actinomycetes</taxon>
        <taxon>Mycobacteriales</taxon>
        <taxon>Mycobacteriaceae</taxon>
        <taxon>Mycolicibacterium</taxon>
    </lineage>
</organism>
<dbReference type="STRING" id="1766.XA26_04430"/>
<name>A0A0N9XLG7_MYCFO</name>
<dbReference type="Proteomes" id="UP000057134">
    <property type="component" value="Chromosome"/>
</dbReference>